<proteinExistence type="predicted"/>
<dbReference type="AlphaFoldDB" id="A0A1J4XVF9"/>
<name>A0A1J4XVF9_9BACT</name>
<protein>
    <submittedName>
        <fullName evidence="1">Uncharacterized protein</fullName>
    </submittedName>
</protein>
<comment type="caution">
    <text evidence="1">The sequence shown here is derived from an EMBL/GenBank/DDBJ whole genome shotgun (WGS) entry which is preliminary data.</text>
</comment>
<organism evidence="1 2">
    <name type="scientific">Candidatus Wolfebacteria bacterium CG1_02_39_135</name>
    <dbReference type="NCBI Taxonomy" id="1805425"/>
    <lineage>
        <taxon>Bacteria</taxon>
        <taxon>Candidatus Wolfeibacteriota</taxon>
    </lineage>
</organism>
<reference evidence="1 2" key="1">
    <citation type="journal article" date="2016" name="Environ. Microbiol.">
        <title>Genomic resolution of a cold subsurface aquifer community provides metabolic insights for novel microbes adapted to high CO concentrations.</title>
        <authorList>
            <person name="Probst A.J."/>
            <person name="Castelle C.J."/>
            <person name="Singh A."/>
            <person name="Brown C.T."/>
            <person name="Anantharaman K."/>
            <person name="Sharon I."/>
            <person name="Hug L.A."/>
            <person name="Burstein D."/>
            <person name="Emerson J.B."/>
            <person name="Thomas B.C."/>
            <person name="Banfield J.F."/>
        </authorList>
    </citation>
    <scope>NUCLEOTIDE SEQUENCE [LARGE SCALE GENOMIC DNA]</scope>
    <source>
        <strain evidence="1">CG1_02_39_135</strain>
    </source>
</reference>
<dbReference type="EMBL" id="MNWX01000021">
    <property type="protein sequence ID" value="OIO65331.1"/>
    <property type="molecule type" value="Genomic_DNA"/>
</dbReference>
<evidence type="ECO:0000313" key="1">
    <source>
        <dbReference type="EMBL" id="OIO65331.1"/>
    </source>
</evidence>
<dbReference type="Proteomes" id="UP000182693">
    <property type="component" value="Unassembled WGS sequence"/>
</dbReference>
<accession>A0A1J4XVF9</accession>
<dbReference type="STRING" id="1805425.AUJ30_01185"/>
<evidence type="ECO:0000313" key="2">
    <source>
        <dbReference type="Proteomes" id="UP000182693"/>
    </source>
</evidence>
<sequence length="81" mass="9444">MPSVAGHFWFVYVKINLSTPATRRRFWKLANKKLGQQTKHFNIFENVGIKSFYEYIYFFLGNCFRSGSNLAGNEKKSGRLS</sequence>
<gene>
    <name evidence="1" type="ORF">AUJ30_01185</name>
</gene>